<gene>
    <name evidence="1" type="ORF">UU55_C0003G0033</name>
</gene>
<reference evidence="1 2" key="1">
    <citation type="journal article" date="2015" name="Nature">
        <title>rRNA introns, odd ribosomes, and small enigmatic genomes across a large radiation of phyla.</title>
        <authorList>
            <person name="Brown C.T."/>
            <person name="Hug L.A."/>
            <person name="Thomas B.C."/>
            <person name="Sharon I."/>
            <person name="Castelle C.J."/>
            <person name="Singh A."/>
            <person name="Wilkins M.J."/>
            <person name="Williams K.H."/>
            <person name="Banfield J.F."/>
        </authorList>
    </citation>
    <scope>NUCLEOTIDE SEQUENCE [LARGE SCALE GENOMIC DNA]</scope>
</reference>
<proteinExistence type="predicted"/>
<evidence type="ECO:0000313" key="1">
    <source>
        <dbReference type="EMBL" id="KKS03319.1"/>
    </source>
</evidence>
<dbReference type="Proteomes" id="UP000033947">
    <property type="component" value="Unassembled WGS sequence"/>
</dbReference>
<organism evidence="1 2">
    <name type="scientific">candidate division WWE3 bacterium GW2011_GWC2_41_23</name>
    <dbReference type="NCBI Taxonomy" id="1619123"/>
    <lineage>
        <taxon>Bacteria</taxon>
        <taxon>Katanobacteria</taxon>
    </lineage>
</organism>
<sequence length="333" mass="37450">MPVLAAYIGYSGVSVAIEKQDGTFDFQRFPYSYSRELFSSVCDENYFYAEVLEGIAKENKVKLADFDLLMTGFISFPLPDLNIKLMADVRDLLSKQEENFPVLIDEVTVLTKDTMLSQVPIDFLTNNEYFANISIYPQLITRDYNDQVSLDGLIIDKVKKAGIKLTSNKPVLFTGDRFARRDFEPVFKYSLALDLFDSPGYYYVKIDRNNATLLSQLIKEYNPNINVDTSQVIEEVGTFAIVPGDTEVLLSTALDTGQFFEIEKNSVFSVPLDNSITTKLSVKNKSIGNLVGGVVGGTLGLLFDTRLERNQLISDIKIMNTFMREIEEAVKGI</sequence>
<evidence type="ECO:0000313" key="2">
    <source>
        <dbReference type="Proteomes" id="UP000033947"/>
    </source>
</evidence>
<name>A0A0G0VQZ7_UNCKA</name>
<dbReference type="AlphaFoldDB" id="A0A0G0VQZ7"/>
<protein>
    <submittedName>
        <fullName evidence="1">Uncharacterized protein</fullName>
    </submittedName>
</protein>
<dbReference type="EMBL" id="LCBB01000003">
    <property type="protein sequence ID" value="KKS03319.1"/>
    <property type="molecule type" value="Genomic_DNA"/>
</dbReference>
<accession>A0A0G0VQZ7</accession>
<comment type="caution">
    <text evidence="1">The sequence shown here is derived from an EMBL/GenBank/DDBJ whole genome shotgun (WGS) entry which is preliminary data.</text>
</comment>